<dbReference type="InterPro" id="IPR003738">
    <property type="entry name" value="SRAP"/>
</dbReference>
<dbReference type="RefSeq" id="WP_379730131.1">
    <property type="nucleotide sequence ID" value="NZ_JBHRYJ010000009.1"/>
</dbReference>
<reference evidence="2" key="1">
    <citation type="journal article" date="2019" name="Int. J. Syst. Evol. Microbiol.">
        <title>The Global Catalogue of Microorganisms (GCM) 10K type strain sequencing project: providing services to taxonomists for standard genome sequencing and annotation.</title>
        <authorList>
            <consortium name="The Broad Institute Genomics Platform"/>
            <consortium name="The Broad Institute Genome Sequencing Center for Infectious Disease"/>
            <person name="Wu L."/>
            <person name="Ma J."/>
        </authorList>
    </citation>
    <scope>NUCLEOTIDE SEQUENCE [LARGE SCALE GENOMIC DNA]</scope>
    <source>
        <strain evidence="2">KCTC 42182</strain>
    </source>
</reference>
<dbReference type="InterPro" id="IPR036590">
    <property type="entry name" value="SRAP-like"/>
</dbReference>
<dbReference type="EMBL" id="JBHRYJ010000009">
    <property type="protein sequence ID" value="MFC3678438.1"/>
    <property type="molecule type" value="Genomic_DNA"/>
</dbReference>
<gene>
    <name evidence="1" type="ORF">ACFOOQ_23025</name>
</gene>
<protein>
    <submittedName>
        <fullName evidence="1">SOS response-associated peptidase family protein</fullName>
    </submittedName>
</protein>
<dbReference type="SUPFAM" id="SSF143081">
    <property type="entry name" value="BB1717-like"/>
    <property type="match status" value="1"/>
</dbReference>
<dbReference type="Proteomes" id="UP001595711">
    <property type="component" value="Unassembled WGS sequence"/>
</dbReference>
<comment type="caution">
    <text evidence="1">The sequence shown here is derived from an EMBL/GenBank/DDBJ whole genome shotgun (WGS) entry which is preliminary data.</text>
</comment>
<evidence type="ECO:0000313" key="2">
    <source>
        <dbReference type="Proteomes" id="UP001595711"/>
    </source>
</evidence>
<proteinExistence type="predicted"/>
<keyword evidence="2" id="KW-1185">Reference proteome</keyword>
<accession>A0ABV7VLR8</accession>
<dbReference type="Pfam" id="PF02586">
    <property type="entry name" value="SRAP"/>
    <property type="match status" value="1"/>
</dbReference>
<organism evidence="1 2">
    <name type="scientific">Ferrovibrio xuzhouensis</name>
    <dbReference type="NCBI Taxonomy" id="1576914"/>
    <lineage>
        <taxon>Bacteria</taxon>
        <taxon>Pseudomonadati</taxon>
        <taxon>Pseudomonadota</taxon>
        <taxon>Alphaproteobacteria</taxon>
        <taxon>Rhodospirillales</taxon>
        <taxon>Rhodospirillaceae</taxon>
        <taxon>Ferrovibrio</taxon>
    </lineage>
</organism>
<evidence type="ECO:0000313" key="1">
    <source>
        <dbReference type="EMBL" id="MFC3678438.1"/>
    </source>
</evidence>
<sequence length="100" mass="11345">MCNRFDLHSPITEVVRFFEARADANWAADYNVAPTDDILAVTQAANGPVIQKMRWAWCRHGRGNSSRPTRHPSARRSAMCAMMDLRSSSRSARPLLDDRK</sequence>
<name>A0ABV7VLR8_9PROT</name>
<dbReference type="Gene3D" id="3.90.1680.10">
    <property type="entry name" value="SOS response associated peptidase-like"/>
    <property type="match status" value="1"/>
</dbReference>